<dbReference type="Pfam" id="PF00144">
    <property type="entry name" value="Beta-lactamase"/>
    <property type="match status" value="1"/>
</dbReference>
<dbReference type="SUPFAM" id="SSF56601">
    <property type="entry name" value="beta-lactamase/transpeptidase-like"/>
    <property type="match status" value="1"/>
</dbReference>
<evidence type="ECO:0000256" key="6">
    <source>
        <dbReference type="RuleBase" id="RU361140"/>
    </source>
</evidence>
<dbReference type="GO" id="GO:0046677">
    <property type="term" value="P:response to antibiotic"/>
    <property type="evidence" value="ECO:0007669"/>
    <property type="project" value="UniProtKB-UniRule"/>
</dbReference>
<dbReference type="PANTHER" id="PTHR22935:SF95">
    <property type="entry name" value="BETA-LACTAMASE-LIKE 1-RELATED"/>
    <property type="match status" value="1"/>
</dbReference>
<comment type="catalytic activity">
    <reaction evidence="6">
        <text>a beta-lactam + H2O = a substituted beta-amino acid</text>
        <dbReference type="Rhea" id="RHEA:20401"/>
        <dbReference type="ChEBI" id="CHEBI:15377"/>
        <dbReference type="ChEBI" id="CHEBI:35627"/>
        <dbReference type="ChEBI" id="CHEBI:140347"/>
        <dbReference type="EC" id="3.5.2.6"/>
    </reaction>
</comment>
<name>A0AA91DUP3_VARPD</name>
<dbReference type="AlphaFoldDB" id="A0AA91DUP3"/>
<comment type="similarity">
    <text evidence="5">Belongs to the beta-lactamase family.</text>
</comment>
<dbReference type="PANTHER" id="PTHR22935">
    <property type="entry name" value="PENICILLIN-BINDING PROTEIN"/>
    <property type="match status" value="1"/>
</dbReference>
<evidence type="ECO:0000256" key="4">
    <source>
        <dbReference type="ARBA" id="ARBA00023251"/>
    </source>
</evidence>
<dbReference type="PROSITE" id="PS51257">
    <property type="entry name" value="PROKAR_LIPOPROTEIN"/>
    <property type="match status" value="1"/>
</dbReference>
<dbReference type="GO" id="GO:0008800">
    <property type="term" value="F:beta-lactamase activity"/>
    <property type="evidence" value="ECO:0007669"/>
    <property type="project" value="UniProtKB-UniRule"/>
</dbReference>
<dbReference type="InterPro" id="IPR001586">
    <property type="entry name" value="Beta-lactam_class-C_AS"/>
</dbReference>
<feature type="signal peptide" evidence="7">
    <location>
        <begin position="1"/>
        <end position="25"/>
    </location>
</feature>
<evidence type="ECO:0000256" key="2">
    <source>
        <dbReference type="ARBA" id="ARBA00012865"/>
    </source>
</evidence>
<dbReference type="InterPro" id="IPR012338">
    <property type="entry name" value="Beta-lactam/transpept-like"/>
</dbReference>
<feature type="domain" description="Beta-lactamase-related" evidence="8">
    <location>
        <begin position="50"/>
        <end position="350"/>
    </location>
</feature>
<comment type="similarity">
    <text evidence="1 6">Belongs to the class-C beta-lactamase family.</text>
</comment>
<dbReference type="EC" id="3.5.2.6" evidence="2 6"/>
<gene>
    <name evidence="9" type="ORF">A3K87_05440</name>
</gene>
<dbReference type="GO" id="GO:0017001">
    <property type="term" value="P:antibiotic catabolic process"/>
    <property type="evidence" value="ECO:0007669"/>
    <property type="project" value="InterPro"/>
</dbReference>
<dbReference type="EMBL" id="LVHG01000002">
    <property type="protein sequence ID" value="OAK66981.1"/>
    <property type="molecule type" value="Genomic_DNA"/>
</dbReference>
<dbReference type="PROSITE" id="PS00336">
    <property type="entry name" value="BETA_LACTAMASE_C"/>
    <property type="match status" value="1"/>
</dbReference>
<evidence type="ECO:0000256" key="7">
    <source>
        <dbReference type="SAM" id="SignalP"/>
    </source>
</evidence>
<evidence type="ECO:0000313" key="9">
    <source>
        <dbReference type="EMBL" id="OAK66981.1"/>
    </source>
</evidence>
<keyword evidence="7" id="KW-0732">Signal</keyword>
<evidence type="ECO:0000256" key="1">
    <source>
        <dbReference type="ARBA" id="ARBA00007840"/>
    </source>
</evidence>
<reference evidence="9 10" key="1">
    <citation type="submission" date="2016-03" db="EMBL/GenBank/DDBJ databases">
        <title>Genome sequence of Variovorax paradoxus KB5.</title>
        <authorList>
            <person name="Jeong H."/>
            <person name="Hong C.E."/>
            <person name="Jo S.H."/>
            <person name="Park J.M."/>
        </authorList>
    </citation>
    <scope>NUCLEOTIDE SEQUENCE [LARGE SCALE GENOMIC DNA]</scope>
    <source>
        <strain evidence="9 10">KB5</strain>
    </source>
</reference>
<comment type="caution">
    <text evidence="9">The sequence shown here is derived from an EMBL/GenBank/DDBJ whole genome shotgun (WGS) entry which is preliminary data.</text>
</comment>
<dbReference type="GO" id="GO:0030288">
    <property type="term" value="C:outer membrane-bounded periplasmic space"/>
    <property type="evidence" value="ECO:0007669"/>
    <property type="project" value="InterPro"/>
</dbReference>
<dbReference type="Gene3D" id="3.40.710.10">
    <property type="entry name" value="DD-peptidase/beta-lactamase superfamily"/>
    <property type="match status" value="1"/>
</dbReference>
<organism evidence="9 10">
    <name type="scientific">Variovorax paradoxus</name>
    <dbReference type="NCBI Taxonomy" id="34073"/>
    <lineage>
        <taxon>Bacteria</taxon>
        <taxon>Pseudomonadati</taxon>
        <taxon>Pseudomonadota</taxon>
        <taxon>Betaproteobacteria</taxon>
        <taxon>Burkholderiales</taxon>
        <taxon>Comamonadaceae</taxon>
        <taxon>Variovorax</taxon>
    </lineage>
</organism>
<evidence type="ECO:0000256" key="5">
    <source>
        <dbReference type="ARBA" id="ARBA00038473"/>
    </source>
</evidence>
<dbReference type="Proteomes" id="UP000077852">
    <property type="component" value="Unassembled WGS sequence"/>
</dbReference>
<feature type="chain" id="PRO_5041661845" description="Beta-lactamase" evidence="7">
    <location>
        <begin position="26"/>
        <end position="369"/>
    </location>
</feature>
<dbReference type="InterPro" id="IPR051478">
    <property type="entry name" value="Beta-lactamase-like_AB/R"/>
</dbReference>
<accession>A0AA91DUP3</accession>
<evidence type="ECO:0000259" key="8">
    <source>
        <dbReference type="Pfam" id="PF00144"/>
    </source>
</evidence>
<sequence length="369" mass="39052">MRRSHLIAWAIAQLAPLLLAACAQAEPLSFATPPAEIAARVMRDAPGSIVVGVLRRSETRFAMQRNSVGQAGPVREIAADGQPIFEVGSISKLFTGVLLAQAVERGDLSLDDTLGTLLAGQVTLPRETASITLRQLVTHTGCLPGMLPAPPMAEGGNPFAHTDRARLLAGLSTLRLDRVPPCNGPYSSLGLGLLGQVLADRYGKPWELLVQENIAVPLGMKDTMQHLGPETGRLAPGYEDRTPRAPWDFDALAGAGALRSTAADLLVFARALMAGRKGPLGAAAERALTPLGHSDIYELGYVVRIRENAGRRLYFHTGQTGGYRALLVFAPATQEAAVMVASNASAGAARMADDITLPPPAPARRRSSR</sequence>
<evidence type="ECO:0000256" key="3">
    <source>
        <dbReference type="ARBA" id="ARBA00022801"/>
    </source>
</evidence>
<dbReference type="RefSeq" id="WP_081265825.1">
    <property type="nucleotide sequence ID" value="NZ_LVHG01000002.1"/>
</dbReference>
<protein>
    <recommendedName>
        <fullName evidence="2 6">Beta-lactamase</fullName>
        <ecNumber evidence="2 6">3.5.2.6</ecNumber>
    </recommendedName>
</protein>
<dbReference type="InterPro" id="IPR001466">
    <property type="entry name" value="Beta-lactam-related"/>
</dbReference>
<keyword evidence="4 6" id="KW-0046">Antibiotic resistance</keyword>
<keyword evidence="3 6" id="KW-0378">Hydrolase</keyword>
<evidence type="ECO:0000313" key="10">
    <source>
        <dbReference type="Proteomes" id="UP000077852"/>
    </source>
</evidence>
<proteinExistence type="inferred from homology"/>